<evidence type="ECO:0000256" key="1">
    <source>
        <dbReference type="SAM" id="MobiDB-lite"/>
    </source>
</evidence>
<gene>
    <name evidence="3" type="ORF">MMYC01_204397</name>
</gene>
<organism evidence="3 4">
    <name type="scientific">Madurella mycetomatis</name>
    <dbReference type="NCBI Taxonomy" id="100816"/>
    <lineage>
        <taxon>Eukaryota</taxon>
        <taxon>Fungi</taxon>
        <taxon>Dikarya</taxon>
        <taxon>Ascomycota</taxon>
        <taxon>Pezizomycotina</taxon>
        <taxon>Sordariomycetes</taxon>
        <taxon>Sordariomycetidae</taxon>
        <taxon>Sordariales</taxon>
        <taxon>Sordariales incertae sedis</taxon>
        <taxon>Madurella</taxon>
    </lineage>
</organism>
<protein>
    <recommendedName>
        <fullName evidence="2">DUF7708 domain-containing protein</fullName>
    </recommendedName>
</protein>
<dbReference type="VEuPathDB" id="FungiDB:MMYC01_204397"/>
<feature type="compositionally biased region" description="Polar residues" evidence="1">
    <location>
        <begin position="447"/>
        <end position="460"/>
    </location>
</feature>
<feature type="region of interest" description="Disordered" evidence="1">
    <location>
        <begin position="447"/>
        <end position="472"/>
    </location>
</feature>
<evidence type="ECO:0000259" key="2">
    <source>
        <dbReference type="Pfam" id="PF24809"/>
    </source>
</evidence>
<dbReference type="AlphaFoldDB" id="A0A175W8F3"/>
<feature type="domain" description="DUF7708" evidence="2">
    <location>
        <begin position="118"/>
        <end position="246"/>
    </location>
</feature>
<dbReference type="EMBL" id="LCTW02000077">
    <property type="protein sequence ID" value="KXX79789.1"/>
    <property type="molecule type" value="Genomic_DNA"/>
</dbReference>
<dbReference type="OrthoDB" id="5389929at2759"/>
<reference evidence="3 4" key="1">
    <citation type="journal article" date="2016" name="Genome Announc.">
        <title>Genome Sequence of Madurella mycetomatis mm55, Isolated from a Human Mycetoma Case in Sudan.</title>
        <authorList>
            <person name="Smit S."/>
            <person name="Derks M.F."/>
            <person name="Bervoets S."/>
            <person name="Fahal A."/>
            <person name="van Leeuwen W."/>
            <person name="van Belkum A."/>
            <person name="van de Sande W.W."/>
        </authorList>
    </citation>
    <scope>NUCLEOTIDE SEQUENCE [LARGE SCALE GENOMIC DNA]</scope>
    <source>
        <strain evidence="4">mm55</strain>
    </source>
</reference>
<keyword evidence="4" id="KW-1185">Reference proteome</keyword>
<sequence>MAELEKGKGWQEWFRSDEASEVCSKLVPYRTFGLPSFGQHTKREVSRLLSFCQKTSAPERSLSESELGQRLGSMTIEQLRSYVDSEKKALETKGSDLQKKRKKGWRKATTSVQEFSLTFDRFLRAYSGVVELVSCADSQYGNVASATLSVLFATIKNKAAGEAAIQSTMQQITDRLPDLDIYQSVYADAQLGRLLADAYVHVICFSRSSIEYFESHGYTRVLRSIGTPGMFEIMEADMRDCFTNVRIRTEALLAKQVAELKVANASLLEKLEGLEQRHDQESLLKIQRDLGLENAETKEAQDQNLEAYQRLLRGKFDQTRHDVARLKLAELQSSPEFTRWMKAGSSMLVVYGTNASHDQTNMESWLSEPTVDFIQAHLTRKSGNPTDGNVGTPGSQLAYYLCTKRDQHKDVLSGIILRLLEGNPAVLRGGSDLHAIESNITRFTGYASPQSRSGAATPRSSPLPDLESPGSKTRAKLRQEFKAGGAALLRIVERIGAGSGSIVYIIVDRPEVCDGENMGLLLDTLLGLVKDAAAAGETVRVKIWLVMRAEFWRAGYWLDALDDRESLEGSGKLVLCRKDQGFISR</sequence>
<comment type="caution">
    <text evidence="3">The sequence shown here is derived from an EMBL/GenBank/DDBJ whole genome shotgun (WGS) entry which is preliminary data.</text>
</comment>
<proteinExistence type="predicted"/>
<evidence type="ECO:0000313" key="4">
    <source>
        <dbReference type="Proteomes" id="UP000078237"/>
    </source>
</evidence>
<accession>A0A175W8F3</accession>
<dbReference type="Proteomes" id="UP000078237">
    <property type="component" value="Unassembled WGS sequence"/>
</dbReference>
<dbReference type="Pfam" id="PF24809">
    <property type="entry name" value="DUF7708"/>
    <property type="match status" value="1"/>
</dbReference>
<evidence type="ECO:0000313" key="3">
    <source>
        <dbReference type="EMBL" id="KXX79789.1"/>
    </source>
</evidence>
<name>A0A175W8F3_9PEZI</name>
<dbReference type="InterPro" id="IPR056125">
    <property type="entry name" value="DUF7708"/>
</dbReference>